<dbReference type="GO" id="GO:0004722">
    <property type="term" value="F:protein serine/threonine phosphatase activity"/>
    <property type="evidence" value="ECO:0007669"/>
    <property type="project" value="UniProtKB-EC"/>
</dbReference>
<dbReference type="SUPFAM" id="SSF81606">
    <property type="entry name" value="PP2C-like"/>
    <property type="match status" value="1"/>
</dbReference>
<gene>
    <name evidence="2" type="ORF">ACFFJK_07205</name>
</gene>
<reference evidence="2 3" key="1">
    <citation type="submission" date="2024-09" db="EMBL/GenBank/DDBJ databases">
        <authorList>
            <person name="Sun Q."/>
            <person name="Mori K."/>
        </authorList>
    </citation>
    <scope>NUCLEOTIDE SEQUENCE [LARGE SCALE GENOMIC DNA]</scope>
    <source>
        <strain evidence="2 3">CCM 7792</strain>
    </source>
</reference>
<evidence type="ECO:0000313" key="3">
    <source>
        <dbReference type="Proteomes" id="UP001589773"/>
    </source>
</evidence>
<proteinExistence type="predicted"/>
<dbReference type="RefSeq" id="WP_379678504.1">
    <property type="nucleotide sequence ID" value="NZ_JBHLWP010000009.1"/>
</dbReference>
<dbReference type="InterPro" id="IPR036457">
    <property type="entry name" value="PPM-type-like_dom_sf"/>
</dbReference>
<comment type="caution">
    <text evidence="2">The sequence shown here is derived from an EMBL/GenBank/DDBJ whole genome shotgun (WGS) entry which is preliminary data.</text>
</comment>
<sequence length="332" mass="35262">MPSDPIAILSDFLFAPRYDVAVASRRGTGFVQRPENQDNFVVIDFAGSACHLQEQAVSRSVVRGWPAGHGRVAVLDGMGGHGHGREAAEAVAAGLLAIPACHAPDELAHHLDVLHATLQRHFAGLAGPLGARPGTTLTLLELPAGGQPLLYHVGDSRLYEIGPAHALPLSVDHVPATSAAMRGHLDEHGWWQQVHGGHSPQIAQAFILGNAFSDPARLSDPLYALSPLNLPHWLSRLADRRVLELRPEAAYLLATDGFWSCAAPERFVGRWPGLLAGAPDAAAMVGRLFAAIDDTPPTGLQADNLTALVLRPLQARPGDHADETALPHAGRD</sequence>
<evidence type="ECO:0000313" key="2">
    <source>
        <dbReference type="EMBL" id="MFC0251673.1"/>
    </source>
</evidence>
<dbReference type="Gene3D" id="3.60.40.10">
    <property type="entry name" value="PPM-type phosphatase domain"/>
    <property type="match status" value="1"/>
</dbReference>
<dbReference type="InterPro" id="IPR001932">
    <property type="entry name" value="PPM-type_phosphatase-like_dom"/>
</dbReference>
<dbReference type="EC" id="3.1.3.16" evidence="2"/>
<keyword evidence="2" id="KW-0378">Hydrolase</keyword>
<dbReference type="EMBL" id="JBHLWP010000009">
    <property type="protein sequence ID" value="MFC0251673.1"/>
    <property type="molecule type" value="Genomic_DNA"/>
</dbReference>
<protein>
    <submittedName>
        <fullName evidence="2">PP2C family protein-serine/threonine phosphatase</fullName>
        <ecNumber evidence="2">3.1.3.16</ecNumber>
    </submittedName>
</protein>
<organism evidence="2 3">
    <name type="scientific">Massilia consociata</name>
    <dbReference type="NCBI Taxonomy" id="760117"/>
    <lineage>
        <taxon>Bacteria</taxon>
        <taxon>Pseudomonadati</taxon>
        <taxon>Pseudomonadota</taxon>
        <taxon>Betaproteobacteria</taxon>
        <taxon>Burkholderiales</taxon>
        <taxon>Oxalobacteraceae</taxon>
        <taxon>Telluria group</taxon>
        <taxon>Massilia</taxon>
    </lineage>
</organism>
<dbReference type="PROSITE" id="PS51746">
    <property type="entry name" value="PPM_2"/>
    <property type="match status" value="1"/>
</dbReference>
<evidence type="ECO:0000259" key="1">
    <source>
        <dbReference type="PROSITE" id="PS51746"/>
    </source>
</evidence>
<name>A0ABV6FDS5_9BURK</name>
<feature type="domain" description="PPM-type phosphatase" evidence="1">
    <location>
        <begin position="19"/>
        <end position="312"/>
    </location>
</feature>
<keyword evidence="3" id="KW-1185">Reference proteome</keyword>
<dbReference type="Proteomes" id="UP001589773">
    <property type="component" value="Unassembled WGS sequence"/>
</dbReference>
<accession>A0ABV6FDS5</accession>